<dbReference type="SUPFAM" id="SSF53756">
    <property type="entry name" value="UDP-Glycosyltransferase/glycogen phosphorylase"/>
    <property type="match status" value="1"/>
</dbReference>
<dbReference type="PANTHER" id="PTHR48045">
    <property type="entry name" value="UDP-GLYCOSYLTRANSFERASE 72B1"/>
    <property type="match status" value="1"/>
</dbReference>
<accession>A0A8K0HM98</accession>
<dbReference type="Pfam" id="PF00201">
    <property type="entry name" value="UDPGT"/>
    <property type="match status" value="1"/>
</dbReference>
<gene>
    <name evidence="3" type="ORF">FNV43_RR05071</name>
</gene>
<dbReference type="Gene3D" id="3.40.50.2000">
    <property type="entry name" value="Glycogen Phosphorylase B"/>
    <property type="match status" value="3"/>
</dbReference>
<organism evidence="3 4">
    <name type="scientific">Rhamnella rubrinervis</name>
    <dbReference type="NCBI Taxonomy" id="2594499"/>
    <lineage>
        <taxon>Eukaryota</taxon>
        <taxon>Viridiplantae</taxon>
        <taxon>Streptophyta</taxon>
        <taxon>Embryophyta</taxon>
        <taxon>Tracheophyta</taxon>
        <taxon>Spermatophyta</taxon>
        <taxon>Magnoliopsida</taxon>
        <taxon>eudicotyledons</taxon>
        <taxon>Gunneridae</taxon>
        <taxon>Pentapetalae</taxon>
        <taxon>rosids</taxon>
        <taxon>fabids</taxon>
        <taxon>Rosales</taxon>
        <taxon>Rhamnaceae</taxon>
        <taxon>rhamnoid group</taxon>
        <taxon>Rhamneae</taxon>
        <taxon>Rhamnella</taxon>
    </lineage>
</organism>
<evidence type="ECO:0000256" key="2">
    <source>
        <dbReference type="ARBA" id="ARBA00022679"/>
    </source>
</evidence>
<reference evidence="3" key="1">
    <citation type="submission" date="2020-03" db="EMBL/GenBank/DDBJ databases">
        <title>A high-quality chromosome-level genome assembly of a woody plant with both climbing and erect habits, Rhamnella rubrinervis.</title>
        <authorList>
            <person name="Lu Z."/>
            <person name="Yang Y."/>
            <person name="Zhu X."/>
            <person name="Sun Y."/>
        </authorList>
    </citation>
    <scope>NUCLEOTIDE SEQUENCE</scope>
    <source>
        <strain evidence="3">BYM</strain>
        <tissue evidence="3">Leaf</tissue>
    </source>
</reference>
<dbReference type="AlphaFoldDB" id="A0A8K0HM98"/>
<dbReference type="InterPro" id="IPR002213">
    <property type="entry name" value="UDP_glucos_trans"/>
</dbReference>
<evidence type="ECO:0000256" key="1">
    <source>
        <dbReference type="ARBA" id="ARBA00009995"/>
    </source>
</evidence>
<dbReference type="OrthoDB" id="5835829at2759"/>
<comment type="caution">
    <text evidence="3">The sequence shown here is derived from an EMBL/GenBank/DDBJ whole genome shotgun (WGS) entry which is preliminary data.</text>
</comment>
<proteinExistence type="inferred from homology"/>
<evidence type="ECO:0000313" key="3">
    <source>
        <dbReference type="EMBL" id="KAF3454623.1"/>
    </source>
</evidence>
<dbReference type="FunFam" id="3.40.50.2000:FF:000040">
    <property type="entry name" value="UDP-glycosyltransferase 76C1"/>
    <property type="match status" value="1"/>
</dbReference>
<keyword evidence="2" id="KW-0808">Transferase</keyword>
<protein>
    <submittedName>
        <fullName evidence="3">Uncharacterized protein</fullName>
    </submittedName>
</protein>
<comment type="similarity">
    <text evidence="1">Belongs to the UDP-glycosyltransferase family.</text>
</comment>
<dbReference type="PANTHER" id="PTHR48045:SF30">
    <property type="entry name" value="UDP-GLYCOSYLTRANSFERASE 76H1-LIKE"/>
    <property type="match status" value="1"/>
</dbReference>
<name>A0A8K0HM98_9ROSA</name>
<evidence type="ECO:0000313" key="4">
    <source>
        <dbReference type="Proteomes" id="UP000796880"/>
    </source>
</evidence>
<keyword evidence="4" id="KW-1185">Reference proteome</keyword>
<dbReference type="Proteomes" id="UP000796880">
    <property type="component" value="Unassembled WGS sequence"/>
</dbReference>
<dbReference type="GO" id="GO:0035251">
    <property type="term" value="F:UDP-glucosyltransferase activity"/>
    <property type="evidence" value="ECO:0007669"/>
    <property type="project" value="UniProtKB-ARBA"/>
</dbReference>
<dbReference type="CDD" id="cd03784">
    <property type="entry name" value="GT1_Gtf-like"/>
    <property type="match status" value="1"/>
</dbReference>
<dbReference type="EMBL" id="VOIH02000002">
    <property type="protein sequence ID" value="KAF3454623.1"/>
    <property type="molecule type" value="Genomic_DNA"/>
</dbReference>
<sequence>MRNQTERQSWHLVLVPCPFQGHLNPMLQLATILHSKGFSITIAHTIYNSPSPQNHPDFTFLPIPEGDISSSPDIDIIDLLLGINVNCKLSFQQSLANHKQILKQQDVEEGIACVISDELMYFAEAVADNLRLPSIILRTSSTATFLARSALLQLKEQGLIPFHDSCSHEMVPKLHLLRERSILSEKEVAEMAWGLANSEQPFLWVVRPGSIHGSNWIELLPKGFRDGVGERGCIVKWAPQKEVLGHEAVGGFWSHCGWNSTLESICEGVPMICRPCFGDQRVNSRYLCHEWRVGLELERLERGEIERAIRKLILDDEGKEMRVRAKDLKERVEVSTGKGGSSHNYLNELVDLIKSF</sequence>